<evidence type="ECO:0000313" key="1">
    <source>
        <dbReference type="EMBL" id="RCI70680.1"/>
    </source>
</evidence>
<dbReference type="EMBL" id="QORE01001908">
    <property type="protein sequence ID" value="RCI70680.1"/>
    <property type="molecule type" value="Genomic_DNA"/>
</dbReference>
<dbReference type="AlphaFoldDB" id="A0A0V5FXV7"/>
<dbReference type="Proteomes" id="UP000253594">
    <property type="component" value="Unassembled WGS sequence"/>
</dbReference>
<evidence type="ECO:0000313" key="2">
    <source>
        <dbReference type="Proteomes" id="UP000253594"/>
    </source>
</evidence>
<dbReference type="Pfam" id="PF14354">
    <property type="entry name" value="Lar_restr_allev"/>
    <property type="match status" value="1"/>
</dbReference>
<sequence>MNRILDILIPRFITERVALIDANGQLEIACALSNVRPNERFDGIATIRSFNLAGFALFPRMVDGPHPWPVQLHPSNKDSADVINLPPCPWCEGPPVVLVARTFSPFGTVREMTTYGCEGLDVDAYVFCHECGCEGPKCEDVIFNAEDFRRVEREGARLWSERTSRNRYLFDSNAADGHCVYPRSAQ</sequence>
<protein>
    <submittedName>
        <fullName evidence="1">Uncharacterized protein</fullName>
    </submittedName>
</protein>
<dbReference type="RefSeq" id="WP_050158033.1">
    <property type="nucleotide sequence ID" value="NZ_CAADLH010000203.1"/>
</dbReference>
<accession>A0A0V5FXV7</accession>
<organism evidence="1 2">
    <name type="scientific">Pseudomonas aeruginosa</name>
    <dbReference type="NCBI Taxonomy" id="287"/>
    <lineage>
        <taxon>Bacteria</taxon>
        <taxon>Pseudomonadati</taxon>
        <taxon>Pseudomonadota</taxon>
        <taxon>Gammaproteobacteria</taxon>
        <taxon>Pseudomonadales</taxon>
        <taxon>Pseudomonadaceae</taxon>
        <taxon>Pseudomonas</taxon>
    </lineage>
</organism>
<comment type="caution">
    <text evidence="1">The sequence shown here is derived from an EMBL/GenBank/DDBJ whole genome shotgun (WGS) entry which is preliminary data.</text>
</comment>
<proteinExistence type="predicted"/>
<gene>
    <name evidence="1" type="ORF">DT376_33215</name>
</gene>
<name>A0A0V5FXV7_PSEAI</name>
<reference evidence="1 2" key="1">
    <citation type="submission" date="2018-07" db="EMBL/GenBank/DDBJ databases">
        <title>Mechanisms of high-level aminoglycoside resistance among Gram-negative pathogens in Brazil.</title>
        <authorList>
            <person name="Ballaben A.S."/>
            <person name="Darini A.L.C."/>
            <person name="Doi Y."/>
        </authorList>
    </citation>
    <scope>NUCLEOTIDE SEQUENCE [LARGE SCALE GENOMIC DNA]</scope>
    <source>
        <strain evidence="1 2">B2-305</strain>
    </source>
</reference>